<dbReference type="OrthoDB" id="1750715at2759"/>
<dbReference type="SMART" id="SM00666">
    <property type="entry name" value="PB1"/>
    <property type="match status" value="1"/>
</dbReference>
<dbReference type="InterPro" id="IPR000270">
    <property type="entry name" value="PB1_dom"/>
</dbReference>
<dbReference type="EMBL" id="CM017328">
    <property type="protein sequence ID" value="KAE8124450.1"/>
    <property type="molecule type" value="Genomic_DNA"/>
</dbReference>
<dbReference type="AlphaFoldDB" id="A0A5N6RT35"/>
<reference evidence="2 3" key="1">
    <citation type="submission" date="2019-06" db="EMBL/GenBank/DDBJ databases">
        <title>A chromosomal-level reference genome of Carpinus fangiana (Coryloideae, Betulaceae).</title>
        <authorList>
            <person name="Yang X."/>
            <person name="Wang Z."/>
            <person name="Zhang L."/>
            <person name="Hao G."/>
            <person name="Liu J."/>
            <person name="Yang Y."/>
        </authorList>
    </citation>
    <scope>NUCLEOTIDE SEQUENCE [LARGE SCALE GENOMIC DNA]</scope>
    <source>
        <strain evidence="2">Cfa_2016G</strain>
        <tissue evidence="2">Leaf</tissue>
    </source>
</reference>
<name>A0A5N6RT35_9ROSI</name>
<gene>
    <name evidence="2" type="ORF">FH972_019334</name>
</gene>
<evidence type="ECO:0000259" key="1">
    <source>
        <dbReference type="SMART" id="SM00666"/>
    </source>
</evidence>
<sequence>MSAPKAKLLCSFGGELTGQLGGVSYVGGKTRLVLVDRSLSFEGLRSKMIQLSCVAPSCIEIKFQLPDETLDSRLVSVECDDDVVAMLSEFEASQRIPLYLFDTGADSFLRLGSVFGC</sequence>
<proteinExistence type="predicted"/>
<protein>
    <recommendedName>
        <fullName evidence="1">PB1 domain-containing protein</fullName>
    </recommendedName>
</protein>
<dbReference type="Pfam" id="PF00564">
    <property type="entry name" value="PB1"/>
    <property type="match status" value="1"/>
</dbReference>
<dbReference type="PANTHER" id="PTHR31066:SF97">
    <property type="entry name" value="OS03G0401100 PROTEIN"/>
    <property type="match status" value="1"/>
</dbReference>
<feature type="domain" description="PB1" evidence="1">
    <location>
        <begin position="18"/>
        <end position="103"/>
    </location>
</feature>
<dbReference type="InterPro" id="IPR053198">
    <property type="entry name" value="Gynoecium_Dev_Regulator"/>
</dbReference>
<dbReference type="SUPFAM" id="SSF54277">
    <property type="entry name" value="CAD &amp; PB1 domains"/>
    <property type="match status" value="1"/>
</dbReference>
<dbReference type="PANTHER" id="PTHR31066">
    <property type="entry name" value="OS05G0427100 PROTEIN-RELATED"/>
    <property type="match status" value="1"/>
</dbReference>
<organism evidence="2 3">
    <name type="scientific">Carpinus fangiana</name>
    <dbReference type="NCBI Taxonomy" id="176857"/>
    <lineage>
        <taxon>Eukaryota</taxon>
        <taxon>Viridiplantae</taxon>
        <taxon>Streptophyta</taxon>
        <taxon>Embryophyta</taxon>
        <taxon>Tracheophyta</taxon>
        <taxon>Spermatophyta</taxon>
        <taxon>Magnoliopsida</taxon>
        <taxon>eudicotyledons</taxon>
        <taxon>Gunneridae</taxon>
        <taxon>Pentapetalae</taxon>
        <taxon>rosids</taxon>
        <taxon>fabids</taxon>
        <taxon>Fagales</taxon>
        <taxon>Betulaceae</taxon>
        <taxon>Carpinus</taxon>
    </lineage>
</organism>
<accession>A0A5N6RT35</accession>
<evidence type="ECO:0000313" key="3">
    <source>
        <dbReference type="Proteomes" id="UP000327013"/>
    </source>
</evidence>
<evidence type="ECO:0000313" key="2">
    <source>
        <dbReference type="EMBL" id="KAE8124450.1"/>
    </source>
</evidence>
<keyword evidence="3" id="KW-1185">Reference proteome</keyword>
<dbReference type="Proteomes" id="UP000327013">
    <property type="component" value="Chromosome 8"/>
</dbReference>